<keyword evidence="2" id="KW-1185">Reference proteome</keyword>
<organism evidence="1 2">
    <name type="scientific">Nocardioides conyzicola</name>
    <dbReference type="NCBI Taxonomy" id="1651781"/>
    <lineage>
        <taxon>Bacteria</taxon>
        <taxon>Bacillati</taxon>
        <taxon>Actinomycetota</taxon>
        <taxon>Actinomycetes</taxon>
        <taxon>Propionibacteriales</taxon>
        <taxon>Nocardioidaceae</taxon>
        <taxon>Nocardioides</taxon>
    </lineage>
</organism>
<evidence type="ECO:0000313" key="1">
    <source>
        <dbReference type="EMBL" id="GAA4704537.1"/>
    </source>
</evidence>
<reference evidence="2" key="1">
    <citation type="journal article" date="2019" name="Int. J. Syst. Evol. Microbiol.">
        <title>The Global Catalogue of Microorganisms (GCM) 10K type strain sequencing project: providing services to taxonomists for standard genome sequencing and annotation.</title>
        <authorList>
            <consortium name="The Broad Institute Genomics Platform"/>
            <consortium name="The Broad Institute Genome Sequencing Center for Infectious Disease"/>
            <person name="Wu L."/>
            <person name="Ma J."/>
        </authorList>
    </citation>
    <scope>NUCLEOTIDE SEQUENCE [LARGE SCALE GENOMIC DNA]</scope>
    <source>
        <strain evidence="2">JCM 18531</strain>
    </source>
</reference>
<gene>
    <name evidence="1" type="ORF">GCM10023349_22620</name>
</gene>
<name>A0ABP8XC62_9ACTN</name>
<protein>
    <submittedName>
        <fullName evidence="1">Uncharacterized protein</fullName>
    </submittedName>
</protein>
<proteinExistence type="predicted"/>
<sequence length="51" mass="5778">MANEERVVEPVWEPRAVTRTRGLSDLLVRRPELTGVYLPADVTAEALRWSA</sequence>
<dbReference type="Proteomes" id="UP001499974">
    <property type="component" value="Unassembled WGS sequence"/>
</dbReference>
<accession>A0ABP8XC62</accession>
<evidence type="ECO:0000313" key="2">
    <source>
        <dbReference type="Proteomes" id="UP001499974"/>
    </source>
</evidence>
<comment type="caution">
    <text evidence="1">The sequence shown here is derived from an EMBL/GenBank/DDBJ whole genome shotgun (WGS) entry which is preliminary data.</text>
</comment>
<dbReference type="RefSeq" id="WP_345521367.1">
    <property type="nucleotide sequence ID" value="NZ_BAABKM010000002.1"/>
</dbReference>
<dbReference type="EMBL" id="BAABKM010000002">
    <property type="protein sequence ID" value="GAA4704537.1"/>
    <property type="molecule type" value="Genomic_DNA"/>
</dbReference>